<dbReference type="InterPro" id="IPR040976">
    <property type="entry name" value="Pkinase_fungal"/>
</dbReference>
<dbReference type="PANTHER" id="PTHR38248:SF2">
    <property type="entry name" value="FUNK1 11"/>
    <property type="match status" value="1"/>
</dbReference>
<dbReference type="Proteomes" id="UP000054270">
    <property type="component" value="Unassembled WGS sequence"/>
</dbReference>
<name>A0A0D2KUK6_HYPSF</name>
<dbReference type="PANTHER" id="PTHR38248">
    <property type="entry name" value="FUNK1 6"/>
    <property type="match status" value="1"/>
</dbReference>
<dbReference type="Pfam" id="PF17667">
    <property type="entry name" value="Pkinase_fungal"/>
    <property type="match status" value="1"/>
</dbReference>
<dbReference type="GO" id="GO:0004672">
    <property type="term" value="F:protein kinase activity"/>
    <property type="evidence" value="ECO:0007669"/>
    <property type="project" value="InterPro"/>
</dbReference>
<sequence length="465" mass="53250">MEITLQRNFSARASQTQAAVYARQMFWQQGNRHFVNCFAISHLYIRLYVFARDAVYYSSAVNMHKFPALFVKFILGASSDRARYVGFDPSIYWKNGVRYINIFDNESKHPTIYRLANSMPIFDDSAILGRGTCCWLVQKGHEKFIIKDAWRPVYCAAEWRFMKDVEGLDGVGQIVSFQDDVARISTVRRLDAENLPLGLKDVFTELVLSRLLLVRYSGSIKRFRSRTHLLYAFRDAICGHRSLWVEKGILHRDISANNILLGQDLSDIGNRGVLIDFDMSIRINLKNGGGLNMPNFNLGTRAFQSMNVLESYSPSTNKCKRRDYMDDLESFFYVLCWICCRYSGPGQKLKVPPKAIMCWDSDHPKDAANAKIDAFTQAFSTLYPATPYFGEAFGTLMSQLSAFFSIAYLKRYCEPETAAVNLEEMEASATFAYDTILEYIDQAIVRVEAEDFEVVFDDVKYLAKL</sequence>
<dbReference type="Gene3D" id="1.10.510.10">
    <property type="entry name" value="Transferase(Phosphotransferase) domain 1"/>
    <property type="match status" value="1"/>
</dbReference>
<dbReference type="STRING" id="945553.A0A0D2KUK6"/>
<organism evidence="2 3">
    <name type="scientific">Hypholoma sublateritium (strain FD-334 SS-4)</name>
    <dbReference type="NCBI Taxonomy" id="945553"/>
    <lineage>
        <taxon>Eukaryota</taxon>
        <taxon>Fungi</taxon>
        <taxon>Dikarya</taxon>
        <taxon>Basidiomycota</taxon>
        <taxon>Agaricomycotina</taxon>
        <taxon>Agaricomycetes</taxon>
        <taxon>Agaricomycetidae</taxon>
        <taxon>Agaricales</taxon>
        <taxon>Agaricineae</taxon>
        <taxon>Strophariaceae</taxon>
        <taxon>Hypholoma</taxon>
    </lineage>
</organism>
<reference evidence="3" key="1">
    <citation type="submission" date="2014-04" db="EMBL/GenBank/DDBJ databases">
        <title>Evolutionary Origins and Diversification of the Mycorrhizal Mutualists.</title>
        <authorList>
            <consortium name="DOE Joint Genome Institute"/>
            <consortium name="Mycorrhizal Genomics Consortium"/>
            <person name="Kohler A."/>
            <person name="Kuo A."/>
            <person name="Nagy L.G."/>
            <person name="Floudas D."/>
            <person name="Copeland A."/>
            <person name="Barry K.W."/>
            <person name="Cichocki N."/>
            <person name="Veneault-Fourrey C."/>
            <person name="LaButti K."/>
            <person name="Lindquist E.A."/>
            <person name="Lipzen A."/>
            <person name="Lundell T."/>
            <person name="Morin E."/>
            <person name="Murat C."/>
            <person name="Riley R."/>
            <person name="Ohm R."/>
            <person name="Sun H."/>
            <person name="Tunlid A."/>
            <person name="Henrissat B."/>
            <person name="Grigoriev I.V."/>
            <person name="Hibbett D.S."/>
            <person name="Martin F."/>
        </authorList>
    </citation>
    <scope>NUCLEOTIDE SEQUENCE [LARGE SCALE GENOMIC DNA]</scope>
    <source>
        <strain evidence="3">FD-334 SS-4</strain>
    </source>
</reference>
<dbReference type="OMA" id="SCKSARE"/>
<dbReference type="AlphaFoldDB" id="A0A0D2KUK6"/>
<proteinExistence type="predicted"/>
<protein>
    <recommendedName>
        <fullName evidence="1">Fungal-type protein kinase domain-containing protein</fullName>
    </recommendedName>
</protein>
<evidence type="ECO:0000259" key="1">
    <source>
        <dbReference type="Pfam" id="PF17667"/>
    </source>
</evidence>
<feature type="domain" description="Fungal-type protein kinase" evidence="1">
    <location>
        <begin position="13"/>
        <end position="339"/>
    </location>
</feature>
<dbReference type="SUPFAM" id="SSF56112">
    <property type="entry name" value="Protein kinase-like (PK-like)"/>
    <property type="match status" value="1"/>
</dbReference>
<keyword evidence="3" id="KW-1185">Reference proteome</keyword>
<evidence type="ECO:0000313" key="3">
    <source>
        <dbReference type="Proteomes" id="UP000054270"/>
    </source>
</evidence>
<dbReference type="OrthoDB" id="5584477at2759"/>
<gene>
    <name evidence="2" type="ORF">HYPSUDRAFT_961143</name>
</gene>
<accession>A0A0D2KUK6</accession>
<dbReference type="InterPro" id="IPR011009">
    <property type="entry name" value="Kinase-like_dom_sf"/>
</dbReference>
<dbReference type="PROSITE" id="PS00109">
    <property type="entry name" value="PROTEIN_KINASE_TYR"/>
    <property type="match status" value="1"/>
</dbReference>
<dbReference type="EMBL" id="KN817590">
    <property type="protein sequence ID" value="KJA18352.1"/>
    <property type="molecule type" value="Genomic_DNA"/>
</dbReference>
<dbReference type="InterPro" id="IPR008266">
    <property type="entry name" value="Tyr_kinase_AS"/>
</dbReference>
<evidence type="ECO:0000313" key="2">
    <source>
        <dbReference type="EMBL" id="KJA18352.1"/>
    </source>
</evidence>